<name>A0A4Q7LYR7_9MICO</name>
<feature type="domain" description="Cas12f1-like TNB" evidence="9">
    <location>
        <begin position="309"/>
        <end position="379"/>
    </location>
</feature>
<keyword evidence="6" id="KW-0233">DNA recombination</keyword>
<comment type="similarity">
    <text evidence="1">In the C-terminal section; belongs to the transposase 35 family.</text>
</comment>
<evidence type="ECO:0000256" key="6">
    <source>
        <dbReference type="ARBA" id="ARBA00023172"/>
    </source>
</evidence>
<evidence type="ECO:0000256" key="3">
    <source>
        <dbReference type="ARBA" id="ARBA00022723"/>
    </source>
</evidence>
<evidence type="ECO:0000259" key="9">
    <source>
        <dbReference type="Pfam" id="PF07282"/>
    </source>
</evidence>
<dbReference type="GO" id="GO:0032196">
    <property type="term" value="P:transposition"/>
    <property type="evidence" value="ECO:0007669"/>
    <property type="project" value="UniProtKB-KW"/>
</dbReference>
<feature type="domain" description="Transposase putative helix-turn-helix" evidence="10">
    <location>
        <begin position="3"/>
        <end position="38"/>
    </location>
</feature>
<dbReference type="EMBL" id="SGWX01000001">
    <property type="protein sequence ID" value="RZS60024.1"/>
    <property type="molecule type" value="Genomic_DNA"/>
</dbReference>
<protein>
    <submittedName>
        <fullName evidence="11">Transposase</fullName>
    </submittedName>
</protein>
<dbReference type="InterPro" id="IPR001959">
    <property type="entry name" value="Transposase"/>
</dbReference>
<dbReference type="Pfam" id="PF07282">
    <property type="entry name" value="Cas12f1-like_TNB"/>
    <property type="match status" value="1"/>
</dbReference>
<dbReference type="NCBIfam" id="NF040570">
    <property type="entry name" value="guided_TnpB"/>
    <property type="match status" value="1"/>
</dbReference>
<keyword evidence="5" id="KW-0238">DNA-binding</keyword>
<evidence type="ECO:0000256" key="7">
    <source>
        <dbReference type="SAM" id="MobiDB-lite"/>
    </source>
</evidence>
<dbReference type="AlphaFoldDB" id="A0A4Q7LYR7"/>
<evidence type="ECO:0000259" key="10">
    <source>
        <dbReference type="Pfam" id="PF12323"/>
    </source>
</evidence>
<dbReference type="GO" id="GO:0003677">
    <property type="term" value="F:DNA binding"/>
    <property type="evidence" value="ECO:0007669"/>
    <property type="project" value="UniProtKB-KW"/>
</dbReference>
<feature type="region of interest" description="Disordered" evidence="7">
    <location>
        <begin position="390"/>
        <end position="420"/>
    </location>
</feature>
<gene>
    <name evidence="11" type="ORF">EV386_0265</name>
</gene>
<dbReference type="Pfam" id="PF01385">
    <property type="entry name" value="OrfB_IS605"/>
    <property type="match status" value="1"/>
</dbReference>
<organism evidence="11 12">
    <name type="scientific">Xylanimonas ulmi</name>
    <dbReference type="NCBI Taxonomy" id="228973"/>
    <lineage>
        <taxon>Bacteria</taxon>
        <taxon>Bacillati</taxon>
        <taxon>Actinomycetota</taxon>
        <taxon>Actinomycetes</taxon>
        <taxon>Micrococcales</taxon>
        <taxon>Promicromonosporaceae</taxon>
        <taxon>Xylanimonas</taxon>
    </lineage>
</organism>
<evidence type="ECO:0000313" key="12">
    <source>
        <dbReference type="Proteomes" id="UP000293852"/>
    </source>
</evidence>
<evidence type="ECO:0000313" key="11">
    <source>
        <dbReference type="EMBL" id="RZS60024.1"/>
    </source>
</evidence>
<keyword evidence="3" id="KW-0479">Metal-binding</keyword>
<feature type="domain" description="Probable transposase IS891/IS1136/IS1341" evidence="8">
    <location>
        <begin position="172"/>
        <end position="275"/>
    </location>
</feature>
<comment type="caution">
    <text evidence="11">The sequence shown here is derived from an EMBL/GenBank/DDBJ whole genome shotgun (WGS) entry which is preliminary data.</text>
</comment>
<dbReference type="Proteomes" id="UP000293852">
    <property type="component" value="Unassembled WGS sequence"/>
</dbReference>
<keyword evidence="12" id="KW-1185">Reference proteome</keyword>
<dbReference type="GO" id="GO:0046872">
    <property type="term" value="F:metal ion binding"/>
    <property type="evidence" value="ECO:0007669"/>
    <property type="project" value="UniProtKB-KW"/>
</dbReference>
<dbReference type="GO" id="GO:0006310">
    <property type="term" value="P:DNA recombination"/>
    <property type="evidence" value="ECO:0007669"/>
    <property type="project" value="UniProtKB-KW"/>
</dbReference>
<keyword evidence="2" id="KW-0815">Transposition</keyword>
<dbReference type="InterPro" id="IPR010095">
    <property type="entry name" value="Cas12f1-like_TNB"/>
</dbReference>
<reference evidence="11 12" key="1">
    <citation type="submission" date="2019-02" db="EMBL/GenBank/DDBJ databases">
        <title>Sequencing the genomes of 1000 actinobacteria strains.</title>
        <authorList>
            <person name="Klenk H.-P."/>
        </authorList>
    </citation>
    <scope>NUCLEOTIDE SEQUENCE [LARGE SCALE GENOMIC DNA]</scope>
    <source>
        <strain evidence="11 12">DSM 16932</strain>
    </source>
</reference>
<accession>A0A4Q7LYR7</accession>
<dbReference type="RefSeq" id="WP_130411624.1">
    <property type="nucleotide sequence ID" value="NZ_SGWX01000001.1"/>
</dbReference>
<evidence type="ECO:0000256" key="2">
    <source>
        <dbReference type="ARBA" id="ARBA00022578"/>
    </source>
</evidence>
<sequence length="420" mass="46573">MSIRARLYPTPAQAEAMVVHCGHARFVWNLAVEQSNMWRRDKGPTPNYVAQAAQLAQARREHAWLGAGSSVVQQAALRDFDRARQSWWKNPHHFSRPTWRKRGVHEGFVIRDLTVTKVNHRWATVHVPKVGAVKFRLTRPRAQVTAATSARVTFKAGRWHVSLVTPPPVFDRKPTGAVTGIDRGVANTIATSESVMGSIPGWTPGEQARYVALQQQLARQVKGSNRRAVTKGKIARLHQRLTDRRTDWIEQTTTTLVREHDLIGIEALNTRGMVRKPAPKPDPENTGVFLPNGAKAKAALNKTIHASCWGKFAKRLHDKAANTPAGAKTLVVEVPARYTSQRCHHCGHTAPENRKNQAEFRCVDCGHEANADTNAAENILSRAITLAAGQAVDPRPRRTVDGRNRGTTTTASTTRERKAV</sequence>
<dbReference type="OrthoDB" id="6230307at2"/>
<evidence type="ECO:0000256" key="5">
    <source>
        <dbReference type="ARBA" id="ARBA00023125"/>
    </source>
</evidence>
<dbReference type="Pfam" id="PF12323">
    <property type="entry name" value="HTH_OrfB_IS605"/>
    <property type="match status" value="1"/>
</dbReference>
<evidence type="ECO:0000256" key="1">
    <source>
        <dbReference type="ARBA" id="ARBA00008761"/>
    </source>
</evidence>
<dbReference type="InterPro" id="IPR021027">
    <property type="entry name" value="Transposase_put_HTH"/>
</dbReference>
<keyword evidence="4" id="KW-0862">Zinc</keyword>
<evidence type="ECO:0000259" key="8">
    <source>
        <dbReference type="Pfam" id="PF01385"/>
    </source>
</evidence>
<proteinExistence type="inferred from homology"/>
<evidence type="ECO:0000256" key="4">
    <source>
        <dbReference type="ARBA" id="ARBA00022833"/>
    </source>
</evidence>
<feature type="compositionally biased region" description="Basic and acidic residues" evidence="7">
    <location>
        <begin position="394"/>
        <end position="404"/>
    </location>
</feature>